<proteinExistence type="predicted"/>
<name>A0A4R7P4D9_9GAMM</name>
<keyword evidence="1" id="KW-0378">Hydrolase</keyword>
<evidence type="ECO:0000259" key="2">
    <source>
        <dbReference type="Pfam" id="PF02129"/>
    </source>
</evidence>
<dbReference type="InterPro" id="IPR029058">
    <property type="entry name" value="AB_hydrolase_fold"/>
</dbReference>
<dbReference type="InterPro" id="IPR000383">
    <property type="entry name" value="Xaa-Pro-like_dom"/>
</dbReference>
<comment type="caution">
    <text evidence="3">The sequence shown here is derived from an EMBL/GenBank/DDBJ whole genome shotgun (WGS) entry which is preliminary data.</text>
</comment>
<dbReference type="SUPFAM" id="SSF53474">
    <property type="entry name" value="alpha/beta-Hydrolases"/>
    <property type="match status" value="1"/>
</dbReference>
<evidence type="ECO:0000256" key="1">
    <source>
        <dbReference type="ARBA" id="ARBA00022801"/>
    </source>
</evidence>
<feature type="domain" description="Xaa-Pro dipeptidyl-peptidase-like" evidence="2">
    <location>
        <begin position="11"/>
        <end position="265"/>
    </location>
</feature>
<dbReference type="Proteomes" id="UP000295341">
    <property type="component" value="Unassembled WGS sequence"/>
</dbReference>
<dbReference type="Gene3D" id="3.40.50.1820">
    <property type="entry name" value="alpha/beta hydrolase"/>
    <property type="match status" value="1"/>
</dbReference>
<keyword evidence="4" id="KW-1185">Reference proteome</keyword>
<gene>
    <name evidence="3" type="ORF">DFR24_2626</name>
</gene>
<reference evidence="3 4" key="1">
    <citation type="submission" date="2019-03" db="EMBL/GenBank/DDBJ databases">
        <title>Genomic Encyclopedia of Type Strains, Phase IV (KMG-IV): sequencing the most valuable type-strain genomes for metagenomic binning, comparative biology and taxonomic classification.</title>
        <authorList>
            <person name="Goeker M."/>
        </authorList>
    </citation>
    <scope>NUCLEOTIDE SEQUENCE [LARGE SCALE GENOMIC DNA]</scope>
    <source>
        <strain evidence="3 4">DSM 26377</strain>
    </source>
</reference>
<dbReference type="GO" id="GO:0052689">
    <property type="term" value="F:carboxylic ester hydrolase activity"/>
    <property type="evidence" value="ECO:0007669"/>
    <property type="project" value="UniProtKB-ARBA"/>
</dbReference>
<organism evidence="3 4">
    <name type="scientific">Panacagrimonas perspica</name>
    <dbReference type="NCBI Taxonomy" id="381431"/>
    <lineage>
        <taxon>Bacteria</taxon>
        <taxon>Pseudomonadati</taxon>
        <taxon>Pseudomonadota</taxon>
        <taxon>Gammaproteobacteria</taxon>
        <taxon>Nevskiales</taxon>
        <taxon>Nevskiaceae</taxon>
        <taxon>Panacagrimonas</taxon>
    </lineage>
</organism>
<dbReference type="PANTHER" id="PTHR22946">
    <property type="entry name" value="DIENELACTONE HYDROLASE DOMAIN-CONTAINING PROTEIN-RELATED"/>
    <property type="match status" value="1"/>
</dbReference>
<dbReference type="EMBL" id="SOBT01000009">
    <property type="protein sequence ID" value="TDU28259.1"/>
    <property type="molecule type" value="Genomic_DNA"/>
</dbReference>
<evidence type="ECO:0000313" key="3">
    <source>
        <dbReference type="EMBL" id="TDU28259.1"/>
    </source>
</evidence>
<dbReference type="InterPro" id="IPR050261">
    <property type="entry name" value="FrsA_esterase"/>
</dbReference>
<protein>
    <recommendedName>
        <fullName evidence="2">Xaa-Pro dipeptidyl-peptidase-like domain-containing protein</fullName>
    </recommendedName>
</protein>
<dbReference type="Pfam" id="PF02129">
    <property type="entry name" value="Peptidase_S15"/>
    <property type="match status" value="1"/>
</dbReference>
<evidence type="ECO:0000313" key="4">
    <source>
        <dbReference type="Proteomes" id="UP000295341"/>
    </source>
</evidence>
<dbReference type="Gene3D" id="1.10.10.800">
    <property type="match status" value="1"/>
</dbReference>
<dbReference type="OrthoDB" id="9805123at2"/>
<dbReference type="PANTHER" id="PTHR22946:SF9">
    <property type="entry name" value="POLYKETIDE TRANSFERASE AF380"/>
    <property type="match status" value="1"/>
</dbReference>
<accession>A0A4R7P4D9</accession>
<dbReference type="AlphaFoldDB" id="A0A4R7P4D9"/>
<sequence>MRKDIEFKTEDGTTLRGWHYAPSFGDGRFPTIVMAHGFSAVKELLLDRFAEAFVAAGFAAVVYDHRNLGASDGLPRQHIDPWQQVRDWRDAITYAETLPQTDAQRIGVWGSSYAGAHAMVLGAQDRRVRCVVAQVPLTSGHANFRRLVRADQIVVMQRAFDEDRRRRSRGEPAQLIPVVAPEGQPSALPTPDSYSWMTSRAKEHAPSWRNEVTLQSAELFSEYEPGAYVEFVSPTPLLMVVALDDELAVADEALKTYAKALEPKRLEGIRCGHFDVYDQYFSRSSGAAVSWFIEHL</sequence>